<organism evidence="1 2">
    <name type="scientific">Neisseria shayeganii</name>
    <dbReference type="NCBI Taxonomy" id="607712"/>
    <lineage>
        <taxon>Bacteria</taxon>
        <taxon>Pseudomonadati</taxon>
        <taxon>Pseudomonadota</taxon>
        <taxon>Betaproteobacteria</taxon>
        <taxon>Neisseriales</taxon>
        <taxon>Neisseriaceae</taxon>
        <taxon>Neisseria</taxon>
    </lineage>
</organism>
<dbReference type="RefSeq" id="WP_182122850.1">
    <property type="nucleotide sequence ID" value="NZ_CP059567.1"/>
</dbReference>
<dbReference type="AlphaFoldDB" id="A0A7D7S915"/>
<name>A0A7D7S915_9NEIS</name>
<gene>
    <name evidence="1" type="ORF">H3L94_04590</name>
</gene>
<accession>A0A7D7S915</accession>
<reference evidence="1 2" key="1">
    <citation type="submission" date="2020-07" db="EMBL/GenBank/DDBJ databases">
        <title>Genomic diversity of species in the Neisseriaceae family.</title>
        <authorList>
            <person name="Vincent A.T."/>
            <person name="Bernet E."/>
            <person name="Veyrier F.J."/>
        </authorList>
    </citation>
    <scope>NUCLEOTIDE SEQUENCE [LARGE SCALE GENOMIC DNA]</scope>
    <source>
        <strain evidence="1 2">DSM 22244</strain>
    </source>
</reference>
<evidence type="ECO:0000313" key="2">
    <source>
        <dbReference type="Proteomes" id="UP000514752"/>
    </source>
</evidence>
<dbReference type="KEGG" id="nsg:H3L94_04590"/>
<dbReference type="Proteomes" id="UP000514752">
    <property type="component" value="Chromosome"/>
</dbReference>
<sequence length="179" mass="19883">MSNQNISDYVILAEAAYANFSNYKLGGKEELGQAIIDTGKEDDEPNEKSTTVKLADYITSRYDVIAYHHDQAGDSFFTSDILNGSGFSATLFQDKVSKAYVLALKGSKGAQDLIGADLNDIVLDGLAHHQLVDMYNFWQSLTRTEYHPAAIRTDWALTAEYAAERLKASICYESYREAT</sequence>
<protein>
    <submittedName>
        <fullName evidence="1">Uncharacterized protein</fullName>
    </submittedName>
</protein>
<evidence type="ECO:0000313" key="1">
    <source>
        <dbReference type="EMBL" id="QMT41308.1"/>
    </source>
</evidence>
<proteinExistence type="predicted"/>
<dbReference type="EMBL" id="CP059567">
    <property type="protein sequence ID" value="QMT41308.1"/>
    <property type="molecule type" value="Genomic_DNA"/>
</dbReference>